<evidence type="ECO:0000313" key="3">
    <source>
        <dbReference type="Proteomes" id="UP000187203"/>
    </source>
</evidence>
<reference evidence="3" key="1">
    <citation type="submission" date="2013-09" db="EMBL/GenBank/DDBJ databases">
        <title>Corchorus olitorius genome sequencing.</title>
        <authorList>
            <person name="Alam M."/>
            <person name="Haque M.S."/>
            <person name="Islam M.S."/>
            <person name="Emdad E.M."/>
            <person name="Islam M.M."/>
            <person name="Ahmed B."/>
            <person name="Halim A."/>
            <person name="Hossen Q.M.M."/>
            <person name="Hossain M.Z."/>
            <person name="Ahmed R."/>
            <person name="Khan M.M."/>
            <person name="Islam R."/>
            <person name="Rashid M.M."/>
            <person name="Khan S.A."/>
            <person name="Rahman M.S."/>
            <person name="Alam M."/>
            <person name="Yahiya A.S."/>
            <person name="Khan M.S."/>
            <person name="Azam M.S."/>
            <person name="Haque T."/>
            <person name="Lashkar M.Z.H."/>
            <person name="Akhand A.I."/>
            <person name="Morshed G."/>
            <person name="Roy S."/>
            <person name="Uddin K.S."/>
            <person name="Rabeya T."/>
            <person name="Hossain A.S."/>
            <person name="Chowdhury A."/>
            <person name="Snigdha A.R."/>
            <person name="Mortoza M.S."/>
            <person name="Matin S.A."/>
            <person name="Hoque S.M.E."/>
            <person name="Islam M.K."/>
            <person name="Roy D.K."/>
            <person name="Haider R."/>
            <person name="Moosa M.M."/>
            <person name="Elias S.M."/>
            <person name="Hasan A.M."/>
            <person name="Jahan S."/>
            <person name="Shafiuddin M."/>
            <person name="Mahmood N."/>
            <person name="Shommy N.S."/>
        </authorList>
    </citation>
    <scope>NUCLEOTIDE SEQUENCE [LARGE SCALE GENOMIC DNA]</scope>
    <source>
        <strain evidence="3">cv. O-4</strain>
    </source>
</reference>
<sequence>MANTNARMGNHDGRTICGNQINDPTELEEWLPIPRNENLLLPSPNVQVLNYFMGESASSNLTLIMSNDDNPKSSTPDTPEYFPMTDD</sequence>
<dbReference type="AlphaFoldDB" id="A0A1R3IT33"/>
<protein>
    <submittedName>
        <fullName evidence="2">Brevican core protein-like protein</fullName>
    </submittedName>
</protein>
<accession>A0A1R3IT33</accession>
<name>A0A1R3IT33_9ROSI</name>
<evidence type="ECO:0000313" key="2">
    <source>
        <dbReference type="EMBL" id="OMO85738.1"/>
    </source>
</evidence>
<feature type="region of interest" description="Disordered" evidence="1">
    <location>
        <begin position="63"/>
        <end position="87"/>
    </location>
</feature>
<evidence type="ECO:0000256" key="1">
    <source>
        <dbReference type="SAM" id="MobiDB-lite"/>
    </source>
</evidence>
<dbReference type="EMBL" id="AWUE01017673">
    <property type="protein sequence ID" value="OMO85738.1"/>
    <property type="molecule type" value="Genomic_DNA"/>
</dbReference>
<proteinExistence type="predicted"/>
<gene>
    <name evidence="2" type="ORF">COLO4_21463</name>
</gene>
<dbReference type="Proteomes" id="UP000187203">
    <property type="component" value="Unassembled WGS sequence"/>
</dbReference>
<keyword evidence="3" id="KW-1185">Reference proteome</keyword>
<comment type="caution">
    <text evidence="2">The sequence shown here is derived from an EMBL/GenBank/DDBJ whole genome shotgun (WGS) entry which is preliminary data.</text>
</comment>
<feature type="compositionally biased region" description="Polar residues" evidence="1">
    <location>
        <begin position="63"/>
        <end position="77"/>
    </location>
</feature>
<organism evidence="2 3">
    <name type="scientific">Corchorus olitorius</name>
    <dbReference type="NCBI Taxonomy" id="93759"/>
    <lineage>
        <taxon>Eukaryota</taxon>
        <taxon>Viridiplantae</taxon>
        <taxon>Streptophyta</taxon>
        <taxon>Embryophyta</taxon>
        <taxon>Tracheophyta</taxon>
        <taxon>Spermatophyta</taxon>
        <taxon>Magnoliopsida</taxon>
        <taxon>eudicotyledons</taxon>
        <taxon>Gunneridae</taxon>
        <taxon>Pentapetalae</taxon>
        <taxon>rosids</taxon>
        <taxon>malvids</taxon>
        <taxon>Malvales</taxon>
        <taxon>Malvaceae</taxon>
        <taxon>Grewioideae</taxon>
        <taxon>Apeibeae</taxon>
        <taxon>Corchorus</taxon>
    </lineage>
</organism>
<feature type="region of interest" description="Disordered" evidence="1">
    <location>
        <begin position="1"/>
        <end position="20"/>
    </location>
</feature>